<name>A0ACB9EJM8_ARCLA</name>
<evidence type="ECO:0000313" key="2">
    <source>
        <dbReference type="Proteomes" id="UP001055879"/>
    </source>
</evidence>
<dbReference type="EMBL" id="CM042048">
    <property type="protein sequence ID" value="KAI3758855.1"/>
    <property type="molecule type" value="Genomic_DNA"/>
</dbReference>
<evidence type="ECO:0000313" key="1">
    <source>
        <dbReference type="EMBL" id="KAI3758855.1"/>
    </source>
</evidence>
<reference evidence="2" key="1">
    <citation type="journal article" date="2022" name="Mol. Ecol. Resour.">
        <title>The genomes of chicory, endive, great burdock and yacon provide insights into Asteraceae palaeo-polyploidization history and plant inulin production.</title>
        <authorList>
            <person name="Fan W."/>
            <person name="Wang S."/>
            <person name="Wang H."/>
            <person name="Wang A."/>
            <person name="Jiang F."/>
            <person name="Liu H."/>
            <person name="Zhao H."/>
            <person name="Xu D."/>
            <person name="Zhang Y."/>
        </authorList>
    </citation>
    <scope>NUCLEOTIDE SEQUENCE [LARGE SCALE GENOMIC DNA]</scope>
    <source>
        <strain evidence="2">cv. Niubang</strain>
    </source>
</reference>
<protein>
    <submittedName>
        <fullName evidence="1">Uncharacterized protein</fullName>
    </submittedName>
</protein>
<dbReference type="Proteomes" id="UP001055879">
    <property type="component" value="Linkage Group LG02"/>
</dbReference>
<keyword evidence="2" id="KW-1185">Reference proteome</keyword>
<organism evidence="1 2">
    <name type="scientific">Arctium lappa</name>
    <name type="common">Greater burdock</name>
    <name type="synonym">Lappa major</name>
    <dbReference type="NCBI Taxonomy" id="4217"/>
    <lineage>
        <taxon>Eukaryota</taxon>
        <taxon>Viridiplantae</taxon>
        <taxon>Streptophyta</taxon>
        <taxon>Embryophyta</taxon>
        <taxon>Tracheophyta</taxon>
        <taxon>Spermatophyta</taxon>
        <taxon>Magnoliopsida</taxon>
        <taxon>eudicotyledons</taxon>
        <taxon>Gunneridae</taxon>
        <taxon>Pentapetalae</taxon>
        <taxon>asterids</taxon>
        <taxon>campanulids</taxon>
        <taxon>Asterales</taxon>
        <taxon>Asteraceae</taxon>
        <taxon>Carduoideae</taxon>
        <taxon>Cardueae</taxon>
        <taxon>Arctiinae</taxon>
        <taxon>Arctium</taxon>
    </lineage>
</organism>
<proteinExistence type="predicted"/>
<sequence length="226" mass="23433">MDKPSSSSPRLGLSMSRPINFAKRMQSIDRVVAVAQSIPDLATIAADGEHESLNDADSLVITKNMGPSPAGTGHWFTSYKSVEGIKSSGGKGHDHFLIPGSLGEIKNSGPSPRGNGHELVTVESLGNIKNSGPSPGGKGHEYPNAQSLGDIKNSGPSPRGKGHDSPNAKSMINNSGPSPGGKGHGLTNDEIHISWPNLGVQDQVFVNSVETNRNMKNSGPSAGGKT</sequence>
<reference evidence="1 2" key="2">
    <citation type="journal article" date="2022" name="Mol. Ecol. Resour.">
        <title>The genomes of chicory, endive, great burdock and yacon provide insights into Asteraceae paleo-polyploidization history and plant inulin production.</title>
        <authorList>
            <person name="Fan W."/>
            <person name="Wang S."/>
            <person name="Wang H."/>
            <person name="Wang A."/>
            <person name="Jiang F."/>
            <person name="Liu H."/>
            <person name="Zhao H."/>
            <person name="Xu D."/>
            <person name="Zhang Y."/>
        </authorList>
    </citation>
    <scope>NUCLEOTIDE SEQUENCE [LARGE SCALE GENOMIC DNA]</scope>
    <source>
        <strain evidence="2">cv. Niubang</strain>
    </source>
</reference>
<accession>A0ACB9EJM8</accession>
<gene>
    <name evidence="1" type="ORF">L6452_06427</name>
</gene>
<comment type="caution">
    <text evidence="1">The sequence shown here is derived from an EMBL/GenBank/DDBJ whole genome shotgun (WGS) entry which is preliminary data.</text>
</comment>